<evidence type="ECO:0000259" key="7">
    <source>
        <dbReference type="PROSITE" id="PS50863"/>
    </source>
</evidence>
<keyword evidence="9" id="KW-1185">Reference proteome</keyword>
<sequence length="525" mass="59242">MVRMKNGCEECARICQLMHWNRGDLSPIVTRFFKIMIGKDFSELLFLPPKFTETVRHLVDQETKIEDSNGLQWPVTLSSVEQSLAFQRGWHDFSLNHNLQRGDFLVFYFIKGAHFVVQIFGRDGCEKTNFDRNGPPRKKALTKNMNSWGVQCERDNTNVMNRQTSSTAVVSGLNLEKSHIQPTTTHSTPNSEGENGRQSCLDSSFDMMIDRETGPPQGEDRMCLFDLPSFELQDDKQAAVTKKGIDVEEGTSNHAPKSMRSQAEEDKNPIGTEDLNMEMFTEETDIGMIEYEKDSKPQDDMPLECEKDPSANLSSSLPFGPSCAELGKKGNNMSNVDIHLQNAERSTGNYEEGTCLIESGPFLTGDIKNIVKNEQPEMREQAHDCDKRLRVSGPSIKESGGSSAAPYVGKPVKLEPVNSLDMASSDFDSAICLALMDGRNYLELPRGLPAMRIRKGAMERKPVLLQDKERRLWPALYYERFGFYVLTSEWDKFNRANGIQAGDQYCFRVADKSQCIYSVDVLPKL</sequence>
<feature type="domain" description="TF-B3" evidence="7">
    <location>
        <begin position="427"/>
        <end position="525"/>
    </location>
</feature>
<evidence type="ECO:0000256" key="6">
    <source>
        <dbReference type="SAM" id="MobiDB-lite"/>
    </source>
</evidence>
<evidence type="ECO:0000256" key="1">
    <source>
        <dbReference type="ARBA" id="ARBA00004123"/>
    </source>
</evidence>
<evidence type="ECO:0000313" key="8">
    <source>
        <dbReference type="EMBL" id="KAL3512611.1"/>
    </source>
</evidence>
<feature type="region of interest" description="Disordered" evidence="6">
    <location>
        <begin position="295"/>
        <end position="318"/>
    </location>
</feature>
<feature type="domain" description="TF-B3" evidence="7">
    <location>
        <begin position="30"/>
        <end position="123"/>
    </location>
</feature>
<comment type="caution">
    <text evidence="8">The sequence shown here is derived from an EMBL/GenBank/DDBJ whole genome shotgun (WGS) entry which is preliminary data.</text>
</comment>
<feature type="region of interest" description="Disordered" evidence="6">
    <location>
        <begin position="241"/>
        <end position="272"/>
    </location>
</feature>
<keyword evidence="2" id="KW-0805">Transcription regulation</keyword>
<evidence type="ECO:0000256" key="5">
    <source>
        <dbReference type="ARBA" id="ARBA00023242"/>
    </source>
</evidence>
<dbReference type="PANTHER" id="PTHR31920">
    <property type="entry name" value="B3 DOMAIN-CONTAINING"/>
    <property type="match status" value="1"/>
</dbReference>
<dbReference type="EMBL" id="JBJUIK010000011">
    <property type="protein sequence ID" value="KAL3512611.1"/>
    <property type="molecule type" value="Genomic_DNA"/>
</dbReference>
<evidence type="ECO:0000256" key="3">
    <source>
        <dbReference type="ARBA" id="ARBA00023125"/>
    </source>
</evidence>
<accession>A0ABD2YZX0</accession>
<feature type="region of interest" description="Disordered" evidence="6">
    <location>
        <begin position="179"/>
        <end position="198"/>
    </location>
</feature>
<feature type="compositionally biased region" description="Polar residues" evidence="6">
    <location>
        <begin position="180"/>
        <end position="198"/>
    </location>
</feature>
<dbReference type="Gene3D" id="2.40.330.10">
    <property type="entry name" value="DNA-binding pseudobarrel domain"/>
    <property type="match status" value="2"/>
</dbReference>
<organism evidence="8 9">
    <name type="scientific">Cinchona calisaya</name>
    <dbReference type="NCBI Taxonomy" id="153742"/>
    <lineage>
        <taxon>Eukaryota</taxon>
        <taxon>Viridiplantae</taxon>
        <taxon>Streptophyta</taxon>
        <taxon>Embryophyta</taxon>
        <taxon>Tracheophyta</taxon>
        <taxon>Spermatophyta</taxon>
        <taxon>Magnoliopsida</taxon>
        <taxon>eudicotyledons</taxon>
        <taxon>Gunneridae</taxon>
        <taxon>Pentapetalae</taxon>
        <taxon>asterids</taxon>
        <taxon>lamiids</taxon>
        <taxon>Gentianales</taxon>
        <taxon>Rubiaceae</taxon>
        <taxon>Cinchonoideae</taxon>
        <taxon>Cinchoneae</taxon>
        <taxon>Cinchona</taxon>
    </lineage>
</organism>
<dbReference type="SUPFAM" id="SSF101936">
    <property type="entry name" value="DNA-binding pseudobarrel domain"/>
    <property type="match status" value="2"/>
</dbReference>
<protein>
    <recommendedName>
        <fullName evidence="7">TF-B3 domain-containing protein</fullName>
    </recommendedName>
</protein>
<evidence type="ECO:0000256" key="4">
    <source>
        <dbReference type="ARBA" id="ARBA00023163"/>
    </source>
</evidence>
<dbReference type="SMART" id="SM01019">
    <property type="entry name" value="B3"/>
    <property type="match status" value="2"/>
</dbReference>
<dbReference type="AlphaFoldDB" id="A0ABD2YZX0"/>
<reference evidence="8 9" key="1">
    <citation type="submission" date="2024-11" db="EMBL/GenBank/DDBJ databases">
        <title>A near-complete genome assembly of Cinchona calisaya.</title>
        <authorList>
            <person name="Lian D.C."/>
            <person name="Zhao X.W."/>
            <person name="Wei L."/>
        </authorList>
    </citation>
    <scope>NUCLEOTIDE SEQUENCE [LARGE SCALE GENOMIC DNA]</scope>
    <source>
        <tissue evidence="8">Nenye</tissue>
    </source>
</reference>
<keyword evidence="3" id="KW-0238">DNA-binding</keyword>
<dbReference type="Proteomes" id="UP001630127">
    <property type="component" value="Unassembled WGS sequence"/>
</dbReference>
<dbReference type="InterPro" id="IPR050655">
    <property type="entry name" value="Plant_B3_domain"/>
</dbReference>
<comment type="subcellular location">
    <subcellularLocation>
        <location evidence="1">Nucleus</location>
    </subcellularLocation>
</comment>
<dbReference type="GO" id="GO:0005634">
    <property type="term" value="C:nucleus"/>
    <property type="evidence" value="ECO:0007669"/>
    <property type="project" value="UniProtKB-SubCell"/>
</dbReference>
<proteinExistence type="predicted"/>
<keyword evidence="5" id="KW-0539">Nucleus</keyword>
<dbReference type="Pfam" id="PF02362">
    <property type="entry name" value="B3"/>
    <property type="match status" value="2"/>
</dbReference>
<gene>
    <name evidence="8" type="ORF">ACH5RR_025328</name>
</gene>
<dbReference type="PANTHER" id="PTHR31920:SF132">
    <property type="entry name" value="TF-B3 DOMAIN-CONTAINING PROTEIN"/>
    <property type="match status" value="1"/>
</dbReference>
<dbReference type="GO" id="GO:0003677">
    <property type="term" value="F:DNA binding"/>
    <property type="evidence" value="ECO:0007669"/>
    <property type="project" value="UniProtKB-KW"/>
</dbReference>
<evidence type="ECO:0000313" key="9">
    <source>
        <dbReference type="Proteomes" id="UP001630127"/>
    </source>
</evidence>
<keyword evidence="4" id="KW-0804">Transcription</keyword>
<feature type="compositionally biased region" description="Polar residues" evidence="6">
    <location>
        <begin position="250"/>
        <end position="261"/>
    </location>
</feature>
<dbReference type="InterPro" id="IPR003340">
    <property type="entry name" value="B3_DNA-bd"/>
</dbReference>
<name>A0ABD2YZX0_9GENT</name>
<feature type="compositionally biased region" description="Basic and acidic residues" evidence="6">
    <location>
        <begin position="295"/>
        <end position="309"/>
    </location>
</feature>
<dbReference type="CDD" id="cd10017">
    <property type="entry name" value="B3_DNA"/>
    <property type="match status" value="2"/>
</dbReference>
<evidence type="ECO:0000256" key="2">
    <source>
        <dbReference type="ARBA" id="ARBA00023015"/>
    </source>
</evidence>
<dbReference type="InterPro" id="IPR015300">
    <property type="entry name" value="DNA-bd_pseudobarrel_sf"/>
</dbReference>
<dbReference type="PROSITE" id="PS50863">
    <property type="entry name" value="B3"/>
    <property type="match status" value="2"/>
</dbReference>